<dbReference type="Gene3D" id="3.30.160.20">
    <property type="match status" value="1"/>
</dbReference>
<reference evidence="2" key="1">
    <citation type="submission" date="2016-11" db="EMBL/GenBank/DDBJ databases">
        <title>The genome of Nicotiana attenuata.</title>
        <authorList>
            <person name="Xu S."/>
            <person name="Brockmoeller T."/>
            <person name="Gaquerel E."/>
            <person name="Navarro A."/>
            <person name="Kuhl H."/>
            <person name="Gase K."/>
            <person name="Ling Z."/>
            <person name="Zhou W."/>
            <person name="Kreitzer C."/>
            <person name="Stanke M."/>
            <person name="Tang H."/>
            <person name="Lyons E."/>
            <person name="Pandey P."/>
            <person name="Pandey S.P."/>
            <person name="Timmermann B."/>
            <person name="Baldwin I.T."/>
        </authorList>
    </citation>
    <scope>NUCLEOTIDE SEQUENCE [LARGE SCALE GENOMIC DNA]</scope>
    <source>
        <strain evidence="2">UT</strain>
    </source>
</reference>
<evidence type="ECO:0000313" key="3">
    <source>
        <dbReference type="Proteomes" id="UP000187609"/>
    </source>
</evidence>
<evidence type="ECO:0000313" key="2">
    <source>
        <dbReference type="EMBL" id="OIT39966.1"/>
    </source>
</evidence>
<keyword evidence="3" id="KW-1185">Reference proteome</keyword>
<gene>
    <name evidence="2" type="ORF">A4A49_52500</name>
</gene>
<dbReference type="InterPro" id="IPR014720">
    <property type="entry name" value="dsRBD_dom"/>
</dbReference>
<organism evidence="2 3">
    <name type="scientific">Nicotiana attenuata</name>
    <name type="common">Coyote tobacco</name>
    <dbReference type="NCBI Taxonomy" id="49451"/>
    <lineage>
        <taxon>Eukaryota</taxon>
        <taxon>Viridiplantae</taxon>
        <taxon>Streptophyta</taxon>
        <taxon>Embryophyta</taxon>
        <taxon>Tracheophyta</taxon>
        <taxon>Spermatophyta</taxon>
        <taxon>Magnoliopsida</taxon>
        <taxon>eudicotyledons</taxon>
        <taxon>Gunneridae</taxon>
        <taxon>Pentapetalae</taxon>
        <taxon>asterids</taxon>
        <taxon>lamiids</taxon>
        <taxon>Solanales</taxon>
        <taxon>Solanaceae</taxon>
        <taxon>Nicotianoideae</taxon>
        <taxon>Nicotianeae</taxon>
        <taxon>Nicotiana</taxon>
    </lineage>
</organism>
<dbReference type="SMR" id="A0A314LEE9"/>
<dbReference type="Pfam" id="PF00035">
    <property type="entry name" value="dsrm"/>
    <property type="match status" value="1"/>
</dbReference>
<sequence length="97" mass="11259">MSSQQKKICIFWLETSFKHKLQEFTVKNGKPLPIYNTIEVSNDHPPQFRSKVWVGFEYMIGSTHHIKKKAEQAATKLAYKCLSKYAAKELLLSIRNS</sequence>
<dbReference type="SMART" id="SM00358">
    <property type="entry name" value="DSRM"/>
    <property type="match status" value="1"/>
</dbReference>
<dbReference type="Proteomes" id="UP000187609">
    <property type="component" value="Unassembled WGS sequence"/>
</dbReference>
<evidence type="ECO:0000259" key="1">
    <source>
        <dbReference type="SMART" id="SM00358"/>
    </source>
</evidence>
<dbReference type="Gramene" id="OIT39966">
    <property type="protein sequence ID" value="OIT39966"/>
    <property type="gene ID" value="A4A49_52500"/>
</dbReference>
<feature type="domain" description="DRBM" evidence="1">
    <location>
        <begin position="17"/>
        <end position="83"/>
    </location>
</feature>
<accession>A0A314LEE9</accession>
<proteinExistence type="predicted"/>
<dbReference type="SUPFAM" id="SSF54768">
    <property type="entry name" value="dsRNA-binding domain-like"/>
    <property type="match status" value="1"/>
</dbReference>
<protein>
    <recommendedName>
        <fullName evidence="1">DRBM domain-containing protein</fullName>
    </recommendedName>
</protein>
<name>A0A314LEE9_NICAT</name>
<comment type="caution">
    <text evidence="2">The sequence shown here is derived from an EMBL/GenBank/DDBJ whole genome shotgun (WGS) entry which is preliminary data.</text>
</comment>
<dbReference type="EMBL" id="MJEQ01000063">
    <property type="protein sequence ID" value="OIT39966.1"/>
    <property type="molecule type" value="Genomic_DNA"/>
</dbReference>
<dbReference type="AlphaFoldDB" id="A0A314LEE9"/>